<dbReference type="PROSITE" id="PS51318">
    <property type="entry name" value="TAT"/>
    <property type="match status" value="1"/>
</dbReference>
<feature type="signal peptide" evidence="1">
    <location>
        <begin position="1"/>
        <end position="36"/>
    </location>
</feature>
<name>A0A9X2T4X3_9HYPH</name>
<organism evidence="2 3">
    <name type="scientific">Ancylobacter mangrovi</name>
    <dbReference type="NCBI Taxonomy" id="2972472"/>
    <lineage>
        <taxon>Bacteria</taxon>
        <taxon>Pseudomonadati</taxon>
        <taxon>Pseudomonadota</taxon>
        <taxon>Alphaproteobacteria</taxon>
        <taxon>Hyphomicrobiales</taxon>
        <taxon>Xanthobacteraceae</taxon>
        <taxon>Ancylobacter</taxon>
    </lineage>
</organism>
<evidence type="ECO:0000256" key="1">
    <source>
        <dbReference type="SAM" id="SignalP"/>
    </source>
</evidence>
<evidence type="ECO:0000313" key="2">
    <source>
        <dbReference type="EMBL" id="MCS0496641.1"/>
    </source>
</evidence>
<sequence length="111" mass="10714">MTGLRSFLPTVTVGAALAPLLSVLGVVGLPAPSAQAAVVYCTGPGVPAGCVVRATPLAGPNPVARAAVYCTRPGYPVGCVPGPAAAPAARAVVRPGPGVNLGGPVNRPGLR</sequence>
<accession>A0A9X2T4X3</accession>
<keyword evidence="3" id="KW-1185">Reference proteome</keyword>
<gene>
    <name evidence="2" type="ORF">NVS89_16185</name>
</gene>
<dbReference type="RefSeq" id="WP_258733798.1">
    <property type="nucleotide sequence ID" value="NZ_JANTHZ010000007.1"/>
</dbReference>
<reference evidence="2" key="1">
    <citation type="submission" date="2022-08" db="EMBL/GenBank/DDBJ databases">
        <authorList>
            <person name="Li F."/>
        </authorList>
    </citation>
    <scope>NUCLEOTIDE SEQUENCE</scope>
    <source>
        <strain evidence="2">MQZ15Z-1</strain>
    </source>
</reference>
<feature type="chain" id="PRO_5040815955" evidence="1">
    <location>
        <begin position="37"/>
        <end position="111"/>
    </location>
</feature>
<proteinExistence type="predicted"/>
<protein>
    <submittedName>
        <fullName evidence="2">Uncharacterized protein</fullName>
    </submittedName>
</protein>
<evidence type="ECO:0000313" key="3">
    <source>
        <dbReference type="Proteomes" id="UP001151088"/>
    </source>
</evidence>
<keyword evidence="1" id="KW-0732">Signal</keyword>
<dbReference type="Proteomes" id="UP001151088">
    <property type="component" value="Unassembled WGS sequence"/>
</dbReference>
<comment type="caution">
    <text evidence="2">The sequence shown here is derived from an EMBL/GenBank/DDBJ whole genome shotgun (WGS) entry which is preliminary data.</text>
</comment>
<dbReference type="InterPro" id="IPR006311">
    <property type="entry name" value="TAT_signal"/>
</dbReference>
<dbReference type="AlphaFoldDB" id="A0A9X2T4X3"/>
<dbReference type="EMBL" id="JANTHZ010000007">
    <property type="protein sequence ID" value="MCS0496641.1"/>
    <property type="molecule type" value="Genomic_DNA"/>
</dbReference>